<accession>A0A848NZQ6</accession>
<comment type="caution">
    <text evidence="1">The sequence shown here is derived from an EMBL/GenBank/DDBJ whole genome shotgun (WGS) entry which is preliminary data.</text>
</comment>
<dbReference type="RefSeq" id="WP_169339229.1">
    <property type="nucleotide sequence ID" value="NZ_JABBZM010000002.1"/>
</dbReference>
<proteinExistence type="predicted"/>
<evidence type="ECO:0000313" key="1">
    <source>
        <dbReference type="EMBL" id="NMV36948.1"/>
    </source>
</evidence>
<dbReference type="AlphaFoldDB" id="A0A848NZQ6"/>
<dbReference type="Proteomes" id="UP000575469">
    <property type="component" value="Unassembled WGS sequence"/>
</dbReference>
<sequence length="133" mass="14662">MTTVVAQPQTATAPFGIQLAEGETYLCGLIDANGDTVHTVLLPGDSDRASHKKQLEWAQSIGGDLPNRIEQAVMKAKFSDRFEPAGYWSNETCDWDSAYAWYQDFNDGLQDGYRKSAALRAVAVRRFSGSVIQ</sequence>
<organism evidence="1 2">
    <name type="scientific">Ralstonia insidiosa</name>
    <dbReference type="NCBI Taxonomy" id="190721"/>
    <lineage>
        <taxon>Bacteria</taxon>
        <taxon>Pseudomonadati</taxon>
        <taxon>Pseudomonadota</taxon>
        <taxon>Betaproteobacteria</taxon>
        <taxon>Burkholderiales</taxon>
        <taxon>Burkholderiaceae</taxon>
        <taxon>Ralstonia</taxon>
    </lineage>
</organism>
<protein>
    <submittedName>
        <fullName evidence="1">DUF1566 domain-containing protein</fullName>
    </submittedName>
</protein>
<name>A0A848NZQ6_9RALS</name>
<dbReference type="EMBL" id="JABBZM010000002">
    <property type="protein sequence ID" value="NMV36948.1"/>
    <property type="molecule type" value="Genomic_DNA"/>
</dbReference>
<reference evidence="1 2" key="1">
    <citation type="submission" date="2020-04" db="EMBL/GenBank/DDBJ databases">
        <title>Ralstonia insidiosa genome sequencing and assembly.</title>
        <authorList>
            <person name="Martins R.C.R."/>
            <person name="Perdigao-Neto L.V."/>
            <person name="Levin A.S.S."/>
            <person name="Costa S.F."/>
        </authorList>
    </citation>
    <scope>NUCLEOTIDE SEQUENCE [LARGE SCALE GENOMIC DNA]</scope>
    <source>
        <strain evidence="1 2">5047</strain>
    </source>
</reference>
<evidence type="ECO:0000313" key="2">
    <source>
        <dbReference type="Proteomes" id="UP000575469"/>
    </source>
</evidence>
<gene>
    <name evidence="1" type="ORF">HGR00_03380</name>
</gene>